<comment type="similarity">
    <text evidence="2">Belongs to the peptidase M13 family.</text>
</comment>
<comment type="cofactor">
    <cofactor evidence="1">
        <name>Zn(2+)</name>
        <dbReference type="ChEBI" id="CHEBI:29105"/>
    </cofactor>
</comment>
<keyword evidence="12" id="KW-1185">Reference proteome</keyword>
<dbReference type="PRINTS" id="PR00786">
    <property type="entry name" value="NEPRILYSIN"/>
</dbReference>
<organism evidence="11 12">
    <name type="scientific">Erysiphe pulchra</name>
    <dbReference type="NCBI Taxonomy" id="225359"/>
    <lineage>
        <taxon>Eukaryota</taxon>
        <taxon>Fungi</taxon>
        <taxon>Dikarya</taxon>
        <taxon>Ascomycota</taxon>
        <taxon>Pezizomycotina</taxon>
        <taxon>Leotiomycetes</taxon>
        <taxon>Erysiphales</taxon>
        <taxon>Erysiphaceae</taxon>
        <taxon>Erysiphe</taxon>
    </lineage>
</organism>
<reference evidence="11 12" key="1">
    <citation type="submission" date="2017-10" db="EMBL/GenBank/DDBJ databases">
        <title>Development of genomic resources for the powdery mildew, Erysiphe pulchra.</title>
        <authorList>
            <person name="Wadl P.A."/>
            <person name="Mack B.M."/>
            <person name="Moore G."/>
            <person name="Beltz S.B."/>
        </authorList>
    </citation>
    <scope>NUCLEOTIDE SEQUENCE [LARGE SCALE GENOMIC DNA]</scope>
    <source>
        <strain evidence="11">Cflorida</strain>
    </source>
</reference>
<dbReference type="SUPFAM" id="SSF55486">
    <property type="entry name" value="Metalloproteases ('zincins'), catalytic domain"/>
    <property type="match status" value="1"/>
</dbReference>
<evidence type="ECO:0000313" key="11">
    <source>
        <dbReference type="EMBL" id="POS86146.1"/>
    </source>
</evidence>
<evidence type="ECO:0000259" key="10">
    <source>
        <dbReference type="Pfam" id="PF05649"/>
    </source>
</evidence>
<dbReference type="GO" id="GO:0016485">
    <property type="term" value="P:protein processing"/>
    <property type="evidence" value="ECO:0007669"/>
    <property type="project" value="TreeGrafter"/>
</dbReference>
<comment type="caution">
    <text evidence="11">The sequence shown here is derived from an EMBL/GenBank/DDBJ whole genome shotgun (WGS) entry which is preliminary data.</text>
</comment>
<evidence type="ECO:0000256" key="4">
    <source>
        <dbReference type="ARBA" id="ARBA00022723"/>
    </source>
</evidence>
<dbReference type="InterPro" id="IPR042089">
    <property type="entry name" value="Peptidase_M13_dom_2"/>
</dbReference>
<dbReference type="GO" id="GO:0046872">
    <property type="term" value="F:metal ion binding"/>
    <property type="evidence" value="ECO:0007669"/>
    <property type="project" value="UniProtKB-KW"/>
</dbReference>
<dbReference type="OrthoDB" id="6475849at2759"/>
<evidence type="ECO:0008006" key="13">
    <source>
        <dbReference type="Google" id="ProtNLM"/>
    </source>
</evidence>
<feature type="transmembrane region" description="Helical" evidence="8">
    <location>
        <begin position="32"/>
        <end position="59"/>
    </location>
</feature>
<evidence type="ECO:0000313" key="12">
    <source>
        <dbReference type="Proteomes" id="UP000237438"/>
    </source>
</evidence>
<dbReference type="AlphaFoldDB" id="A0A2S4PVT2"/>
<protein>
    <recommendedName>
        <fullName evidence="13">Endothelin-converting enzyme 1</fullName>
    </recommendedName>
</protein>
<dbReference type="EMBL" id="PEDP01000400">
    <property type="protein sequence ID" value="POS86146.1"/>
    <property type="molecule type" value="Genomic_DNA"/>
</dbReference>
<dbReference type="GO" id="GO:0004222">
    <property type="term" value="F:metalloendopeptidase activity"/>
    <property type="evidence" value="ECO:0007669"/>
    <property type="project" value="InterPro"/>
</dbReference>
<accession>A0A2S4PVT2</accession>
<dbReference type="STRING" id="225359.A0A2S4PVT2"/>
<dbReference type="InterPro" id="IPR008753">
    <property type="entry name" value="Peptidase_M13_N"/>
</dbReference>
<keyword evidence="6" id="KW-0862">Zinc</keyword>
<keyword evidence="8" id="KW-1133">Transmembrane helix</keyword>
<evidence type="ECO:0000256" key="3">
    <source>
        <dbReference type="ARBA" id="ARBA00022670"/>
    </source>
</evidence>
<proteinExistence type="inferred from homology"/>
<dbReference type="CDD" id="cd08662">
    <property type="entry name" value="M13"/>
    <property type="match status" value="1"/>
</dbReference>
<dbReference type="Pfam" id="PF01431">
    <property type="entry name" value="Peptidase_M13"/>
    <property type="match status" value="1"/>
</dbReference>
<dbReference type="InterPro" id="IPR024079">
    <property type="entry name" value="MetalloPept_cat_dom_sf"/>
</dbReference>
<evidence type="ECO:0000256" key="5">
    <source>
        <dbReference type="ARBA" id="ARBA00022801"/>
    </source>
</evidence>
<evidence type="ECO:0000256" key="8">
    <source>
        <dbReference type="SAM" id="Phobius"/>
    </source>
</evidence>
<dbReference type="GO" id="GO:0005886">
    <property type="term" value="C:plasma membrane"/>
    <property type="evidence" value="ECO:0007669"/>
    <property type="project" value="TreeGrafter"/>
</dbReference>
<dbReference type="PANTHER" id="PTHR11733:SF167">
    <property type="entry name" value="FI17812P1-RELATED"/>
    <property type="match status" value="1"/>
</dbReference>
<dbReference type="Gene3D" id="1.10.1380.10">
    <property type="entry name" value="Neutral endopeptidase , domain2"/>
    <property type="match status" value="1"/>
</dbReference>
<name>A0A2S4PVT2_9PEZI</name>
<dbReference type="InterPro" id="IPR000718">
    <property type="entry name" value="Peptidase_M13"/>
</dbReference>
<feature type="domain" description="Peptidase M13 N-terminal" evidence="10">
    <location>
        <begin position="88"/>
        <end position="522"/>
    </location>
</feature>
<evidence type="ECO:0000256" key="2">
    <source>
        <dbReference type="ARBA" id="ARBA00007357"/>
    </source>
</evidence>
<dbReference type="Pfam" id="PF05649">
    <property type="entry name" value="Peptidase_M13_N"/>
    <property type="match status" value="1"/>
</dbReference>
<dbReference type="PROSITE" id="PS51885">
    <property type="entry name" value="NEPRILYSIN"/>
    <property type="match status" value="1"/>
</dbReference>
<gene>
    <name evidence="11" type="ORF">EPUL_003660</name>
</gene>
<evidence type="ECO:0000256" key="7">
    <source>
        <dbReference type="ARBA" id="ARBA00023049"/>
    </source>
</evidence>
<keyword evidence="7" id="KW-0482">Metalloprotease</keyword>
<evidence type="ECO:0000259" key="9">
    <source>
        <dbReference type="Pfam" id="PF01431"/>
    </source>
</evidence>
<dbReference type="Gene3D" id="3.40.390.10">
    <property type="entry name" value="Collagenase (Catalytic Domain)"/>
    <property type="match status" value="1"/>
</dbReference>
<keyword evidence="3" id="KW-0645">Protease</keyword>
<dbReference type="InterPro" id="IPR018497">
    <property type="entry name" value="Peptidase_M13_C"/>
</dbReference>
<evidence type="ECO:0000256" key="1">
    <source>
        <dbReference type="ARBA" id="ARBA00001947"/>
    </source>
</evidence>
<keyword evidence="8" id="KW-0812">Transmembrane</keyword>
<dbReference type="PANTHER" id="PTHR11733">
    <property type="entry name" value="ZINC METALLOPROTEASE FAMILY M13 NEPRILYSIN-RELATED"/>
    <property type="match status" value="1"/>
</dbReference>
<sequence>MSMDEKEAVPLLRTDTSLHHEATSPPKRSCKWIFYTSTYALTLVSLSVSLILVTVGFFAKTTCLTPACIHASSEILYNLSPNYQSIDPCTDFEELVCGGWKERHHLRSDQGDIFTGTIMSDQSEQILKNIIQSPYPIDSRTQQSFLHTKVAGTDTSVSIDEENFTKLRSAYDACMDESKIKKEGVEPLKKVIQQIMNLFPVAASNVFERIPLTTDDEKQLSESMIFFEKLGIASLISLSAGTDDKNPDLVVVKASPPSMIGLPAKNYYEDESVTQKYNITLAQIFKNLNLAHWQNSPNNLTQLPYSNSYNIGISIPDYLAGNVVNFEKRLSFASPSASDSNDVTKFYNSLSLDVADKFTPQISLSNILKNLTPPNFTTESLIVASPSYMKSLKNILQETPKGVIQAYFIWKFVQVFAQAIEAEETKPYSVFINELQGKDPESVPERWRKCIGHVDNGLGWILSRFYVEKTFSENAKLTGDRILSDIKTSFIQILKKAPWMDPRVVELATAKVHQIVQKTGYPSKHPNILDPIDLKGFYSSLKISSTDFFENSISIQQFQVARMWSRLGKPVNRDEWSMTVPTVNAYYRHPYNEIVFPAGIMQFPVFDAELPQYLNYGAFGSISGHELSHAFDSTGRHYDQNGKYTDWWNNETVSSFEERAQCFVNQYSNFTIPGLDGKPLHVDGKLTLGENIADAGGVTASFSAWKRRQATSSDQNLPGLDYFSQDQLFFIGFGNWWCSKSRRETAISRIHSDPHSPMWSRAVGTLANSRDFRESFNCPVKEPVCELW</sequence>
<feature type="domain" description="Peptidase M13 C-terminal" evidence="9">
    <location>
        <begin position="584"/>
        <end position="783"/>
    </location>
</feature>
<keyword evidence="4" id="KW-0479">Metal-binding</keyword>
<keyword evidence="8" id="KW-0472">Membrane</keyword>
<keyword evidence="5" id="KW-0378">Hydrolase</keyword>
<dbReference type="Proteomes" id="UP000237438">
    <property type="component" value="Unassembled WGS sequence"/>
</dbReference>
<evidence type="ECO:0000256" key="6">
    <source>
        <dbReference type="ARBA" id="ARBA00022833"/>
    </source>
</evidence>